<dbReference type="InterPro" id="IPR029058">
    <property type="entry name" value="AB_hydrolase_fold"/>
</dbReference>
<reference evidence="5" key="2">
    <citation type="submission" date="2023-01" db="EMBL/GenBank/DDBJ databases">
        <authorList>
            <person name="Sun Q."/>
            <person name="Evtushenko L."/>
        </authorList>
    </citation>
    <scope>NUCLEOTIDE SEQUENCE</scope>
    <source>
        <strain evidence="5">VKM Ac-2007</strain>
    </source>
</reference>
<dbReference type="Gene3D" id="3.40.50.1820">
    <property type="entry name" value="alpha/beta hydrolase"/>
    <property type="match status" value="1"/>
</dbReference>
<evidence type="ECO:0000256" key="2">
    <source>
        <dbReference type="ARBA" id="ARBA00022963"/>
    </source>
</evidence>
<dbReference type="GO" id="GO:0003847">
    <property type="term" value="F:1-alkyl-2-acetylglycerophosphocholine esterase activity"/>
    <property type="evidence" value="ECO:0007669"/>
    <property type="project" value="TreeGrafter"/>
</dbReference>
<gene>
    <name evidence="5" type="ORF">GCM10017600_73830</name>
</gene>
<dbReference type="RefSeq" id="WP_271222234.1">
    <property type="nucleotide sequence ID" value="NZ_BAAAVD010000023.1"/>
</dbReference>
<keyword evidence="4" id="KW-0472">Membrane</keyword>
<feature type="transmembrane region" description="Helical" evidence="4">
    <location>
        <begin position="62"/>
        <end position="82"/>
    </location>
</feature>
<organism evidence="5 6">
    <name type="scientific">Streptosporangium carneum</name>
    <dbReference type="NCBI Taxonomy" id="47481"/>
    <lineage>
        <taxon>Bacteria</taxon>
        <taxon>Bacillati</taxon>
        <taxon>Actinomycetota</taxon>
        <taxon>Actinomycetes</taxon>
        <taxon>Streptosporangiales</taxon>
        <taxon>Streptosporangiaceae</taxon>
        <taxon>Streptosporangium</taxon>
    </lineage>
</organism>
<name>A0A9W6I9N3_9ACTN</name>
<dbReference type="PANTHER" id="PTHR10272">
    <property type="entry name" value="PLATELET-ACTIVATING FACTOR ACETYLHYDROLASE"/>
    <property type="match status" value="1"/>
</dbReference>
<proteinExistence type="predicted"/>
<dbReference type="GO" id="GO:0016042">
    <property type="term" value="P:lipid catabolic process"/>
    <property type="evidence" value="ECO:0007669"/>
    <property type="project" value="UniProtKB-KW"/>
</dbReference>
<dbReference type="AlphaFoldDB" id="A0A9W6I9N3"/>
<dbReference type="PANTHER" id="PTHR10272:SF0">
    <property type="entry name" value="PLATELET-ACTIVATING FACTOR ACETYLHYDROLASE"/>
    <property type="match status" value="1"/>
</dbReference>
<dbReference type="SUPFAM" id="SSF53474">
    <property type="entry name" value="alpha/beta-Hydrolases"/>
    <property type="match status" value="1"/>
</dbReference>
<protein>
    <submittedName>
        <fullName evidence="5">Carboxylic ester hydrolase</fullName>
    </submittedName>
</protein>
<evidence type="ECO:0000256" key="1">
    <source>
        <dbReference type="ARBA" id="ARBA00022801"/>
    </source>
</evidence>
<keyword evidence="4" id="KW-1133">Transmembrane helix</keyword>
<keyword evidence="1 5" id="KW-0378">Hydrolase</keyword>
<evidence type="ECO:0000256" key="3">
    <source>
        <dbReference type="ARBA" id="ARBA00023098"/>
    </source>
</evidence>
<dbReference type="EMBL" id="BSEV01000027">
    <property type="protein sequence ID" value="GLK13971.1"/>
    <property type="molecule type" value="Genomic_DNA"/>
</dbReference>
<comment type="caution">
    <text evidence="5">The sequence shown here is derived from an EMBL/GenBank/DDBJ whole genome shotgun (WGS) entry which is preliminary data.</text>
</comment>
<evidence type="ECO:0000256" key="4">
    <source>
        <dbReference type="SAM" id="Phobius"/>
    </source>
</evidence>
<dbReference type="Proteomes" id="UP001143474">
    <property type="component" value="Unassembled WGS sequence"/>
</dbReference>
<reference evidence="5" key="1">
    <citation type="journal article" date="2014" name="Int. J. Syst. Evol. Microbiol.">
        <title>Complete genome sequence of Corynebacterium casei LMG S-19264T (=DSM 44701T), isolated from a smear-ripened cheese.</title>
        <authorList>
            <consortium name="US DOE Joint Genome Institute (JGI-PGF)"/>
            <person name="Walter F."/>
            <person name="Albersmeier A."/>
            <person name="Kalinowski J."/>
            <person name="Ruckert C."/>
        </authorList>
    </citation>
    <scope>NUCLEOTIDE SEQUENCE</scope>
    <source>
        <strain evidence="5">VKM Ac-2007</strain>
    </source>
</reference>
<evidence type="ECO:0000313" key="6">
    <source>
        <dbReference type="Proteomes" id="UP001143474"/>
    </source>
</evidence>
<keyword evidence="4" id="KW-0812">Transmembrane</keyword>
<feature type="transmembrane region" description="Helical" evidence="4">
    <location>
        <begin position="38"/>
        <end position="56"/>
    </location>
</feature>
<accession>A0A9W6I9N3</accession>
<keyword evidence="3" id="KW-0443">Lipid metabolism</keyword>
<sequence length="484" mass="51286">MTEIIAGLYMSPLEFLVVLGAVALVVARWLPSAARPRVTIAAGAVVVLSAIVLSVVGIRWQMLPVLAGAAVALPFALSPLLRRRTGRPAWRARWWLALPGSVACAGLIATGPVAAWAFPVPVFPEPSGRFAVGAHVVQWTDPRRPEGFTADPRDRRTVVVQLWYPAQKSPAGAQRAQYLGRTRHEARTVSDALTGGIGLPGFLVDGVPRARTRSVFDAPVAGEGERFPVVLFSPGASGVRTQNTAWAEELASHGYVVAALDHPYDSAAVVLADGRTIHAKTASTGDRDKDAKLAVDWTAVRAADLGFVLTQLDRLDRGEITGPLTGRLDTGRVAVTGHSMGGAAALQAARQDRRFDAVIDLDGYPHGPTSPSLQQPALALTQAVTTGTDPRYMPRLTEALKRSTATGYRLTIPGAAHLTFMDGPLYLPPVPSIVGSLGRTESPHVVAATTLAFLDTTLRNKPGDLAGVLSAYGDLGVYRPDNSR</sequence>
<dbReference type="Pfam" id="PF03403">
    <property type="entry name" value="PAF-AH_p_II"/>
    <property type="match status" value="1"/>
</dbReference>
<evidence type="ECO:0000313" key="5">
    <source>
        <dbReference type="EMBL" id="GLK13971.1"/>
    </source>
</evidence>
<keyword evidence="2" id="KW-0442">Lipid degradation</keyword>
<keyword evidence="6" id="KW-1185">Reference proteome</keyword>
<feature type="transmembrane region" description="Helical" evidence="4">
    <location>
        <begin position="6"/>
        <end position="26"/>
    </location>
</feature>
<feature type="transmembrane region" description="Helical" evidence="4">
    <location>
        <begin position="94"/>
        <end position="118"/>
    </location>
</feature>